<sequence>MESITLRAARAGDGAAVFAVTHQSITQLAGGRYSDEQLRGWMGQRTHEDYERSIAKGSMVVACQGETVVGFVDAEPGEVTRLFVLQQAAGQQLGSRLLEAGLAKARAPGVEVIKVESTLNAEGFYQRHGFVAKGRDFFSHGVGGDPIEVVLMERPAQP</sequence>
<dbReference type="GeneID" id="87480954"/>
<evidence type="ECO:0000256" key="2">
    <source>
        <dbReference type="ARBA" id="ARBA00023315"/>
    </source>
</evidence>
<dbReference type="Pfam" id="PF13673">
    <property type="entry name" value="Acetyltransf_10"/>
    <property type="match status" value="1"/>
</dbReference>
<dbReference type="PANTHER" id="PTHR43877">
    <property type="entry name" value="AMINOALKYLPHOSPHONATE N-ACETYLTRANSFERASE-RELATED-RELATED"/>
    <property type="match status" value="1"/>
</dbReference>
<protein>
    <submittedName>
        <fullName evidence="4">N-acetylglutamate synthase-like GNAT family acetyltransferase</fullName>
    </submittedName>
</protein>
<reference evidence="4 5" key="1">
    <citation type="submission" date="2018-11" db="EMBL/GenBank/DDBJ databases">
        <title>Genomic analyses of the natural microbiome of Caenorhabditis elegans.</title>
        <authorList>
            <person name="Samuel B."/>
        </authorList>
    </citation>
    <scope>NUCLEOTIDE SEQUENCE [LARGE SCALE GENOMIC DNA]</scope>
    <source>
        <strain evidence="4 5">BIGb0473</strain>
    </source>
</reference>
<dbReference type="AlphaFoldDB" id="A0A9X8EGE4"/>
<dbReference type="RefSeq" id="WP_043860250.1">
    <property type="nucleotide sequence ID" value="NZ_RJUR01000014.1"/>
</dbReference>
<dbReference type="OrthoDB" id="7356080at2"/>
<dbReference type="GO" id="GO:0016747">
    <property type="term" value="F:acyltransferase activity, transferring groups other than amino-acyl groups"/>
    <property type="evidence" value="ECO:0007669"/>
    <property type="project" value="InterPro"/>
</dbReference>
<evidence type="ECO:0000256" key="1">
    <source>
        <dbReference type="ARBA" id="ARBA00022679"/>
    </source>
</evidence>
<dbReference type="InterPro" id="IPR000182">
    <property type="entry name" value="GNAT_dom"/>
</dbReference>
<dbReference type="Proteomes" id="UP000269115">
    <property type="component" value="Unassembled WGS sequence"/>
</dbReference>
<dbReference type="Gene3D" id="3.40.630.30">
    <property type="match status" value="1"/>
</dbReference>
<dbReference type="CDD" id="cd04301">
    <property type="entry name" value="NAT_SF"/>
    <property type="match status" value="1"/>
</dbReference>
<evidence type="ECO:0000259" key="3">
    <source>
        <dbReference type="PROSITE" id="PS51186"/>
    </source>
</evidence>
<evidence type="ECO:0000313" key="4">
    <source>
        <dbReference type="EMBL" id="ROQ48866.1"/>
    </source>
</evidence>
<proteinExistence type="predicted"/>
<dbReference type="PANTHER" id="PTHR43877:SF2">
    <property type="entry name" value="AMINOALKYLPHOSPHONATE N-ACETYLTRANSFERASE-RELATED"/>
    <property type="match status" value="1"/>
</dbReference>
<keyword evidence="2" id="KW-0012">Acyltransferase</keyword>
<gene>
    <name evidence="4" type="ORF">EDF85_3168</name>
</gene>
<evidence type="ECO:0000313" key="5">
    <source>
        <dbReference type="Proteomes" id="UP000269115"/>
    </source>
</evidence>
<organism evidence="4 5">
    <name type="scientific">Pseudomonas putida</name>
    <name type="common">Arthrobacter siderocapsulatus</name>
    <dbReference type="NCBI Taxonomy" id="303"/>
    <lineage>
        <taxon>Bacteria</taxon>
        <taxon>Pseudomonadati</taxon>
        <taxon>Pseudomonadota</taxon>
        <taxon>Gammaproteobacteria</taxon>
        <taxon>Pseudomonadales</taxon>
        <taxon>Pseudomonadaceae</taxon>
        <taxon>Pseudomonas</taxon>
    </lineage>
</organism>
<dbReference type="SUPFAM" id="SSF55729">
    <property type="entry name" value="Acyl-CoA N-acyltransferases (Nat)"/>
    <property type="match status" value="1"/>
</dbReference>
<dbReference type="EMBL" id="RJUR01000014">
    <property type="protein sequence ID" value="ROQ48866.1"/>
    <property type="molecule type" value="Genomic_DNA"/>
</dbReference>
<accession>A0A9X8EGE4</accession>
<keyword evidence="1" id="KW-0808">Transferase</keyword>
<feature type="domain" description="N-acetyltransferase" evidence="3">
    <location>
        <begin position="4"/>
        <end position="157"/>
    </location>
</feature>
<dbReference type="InterPro" id="IPR016181">
    <property type="entry name" value="Acyl_CoA_acyltransferase"/>
</dbReference>
<dbReference type="PROSITE" id="PS51186">
    <property type="entry name" value="GNAT"/>
    <property type="match status" value="1"/>
</dbReference>
<comment type="caution">
    <text evidence="4">The sequence shown here is derived from an EMBL/GenBank/DDBJ whole genome shotgun (WGS) entry which is preliminary data.</text>
</comment>
<name>A0A9X8EGE4_PSEPU</name>
<dbReference type="InterPro" id="IPR050832">
    <property type="entry name" value="Bact_Acetyltransf"/>
</dbReference>